<dbReference type="PANTHER" id="PTHR43802">
    <property type="entry name" value="ENOYL-COA HYDRATASE"/>
    <property type="match status" value="1"/>
</dbReference>
<proteinExistence type="inferred from homology"/>
<dbReference type="Gene3D" id="3.90.226.10">
    <property type="entry name" value="2-enoyl-CoA Hydratase, Chain A, domain 1"/>
    <property type="match status" value="1"/>
</dbReference>
<evidence type="ECO:0000256" key="5">
    <source>
        <dbReference type="ARBA" id="ARBA00023717"/>
    </source>
</evidence>
<dbReference type="GO" id="GO:0016853">
    <property type="term" value="F:isomerase activity"/>
    <property type="evidence" value="ECO:0007669"/>
    <property type="project" value="UniProtKB-KW"/>
</dbReference>
<keyword evidence="3" id="KW-0276">Fatty acid metabolism</keyword>
<dbReference type="EMBL" id="WRPP01000005">
    <property type="protein sequence ID" value="MVU80811.1"/>
    <property type="molecule type" value="Genomic_DNA"/>
</dbReference>
<dbReference type="SUPFAM" id="SSF52096">
    <property type="entry name" value="ClpP/crotonase"/>
    <property type="match status" value="1"/>
</dbReference>
<evidence type="ECO:0000256" key="6">
    <source>
        <dbReference type="RuleBase" id="RU003707"/>
    </source>
</evidence>
<dbReference type="InterPro" id="IPR018376">
    <property type="entry name" value="Enoyl-CoA_hyd/isom_CS"/>
</dbReference>
<protein>
    <submittedName>
        <fullName evidence="7">2-(1,2-epoxy-1,2-dihydrophenyl)acetyl-CoA isomerase</fullName>
    </submittedName>
</protein>
<gene>
    <name evidence="7" type="ORF">GPX89_26600</name>
</gene>
<comment type="function">
    <text evidence="1">Could possibly oxidize fatty acids using specific components.</text>
</comment>
<dbReference type="Gene3D" id="1.10.12.10">
    <property type="entry name" value="Lyase 2-enoyl-coa Hydratase, Chain A, domain 2"/>
    <property type="match status" value="1"/>
</dbReference>
<reference evidence="7 8" key="1">
    <citation type="submission" date="2019-12" db="EMBL/GenBank/DDBJ databases">
        <title>Nocardia sp. nov. ET3-3 isolated from soil.</title>
        <authorList>
            <person name="Kanchanasin P."/>
            <person name="Tanasupawat S."/>
            <person name="Yuki M."/>
            <person name="Kudo T."/>
        </authorList>
    </citation>
    <scope>NUCLEOTIDE SEQUENCE [LARGE SCALE GENOMIC DNA]</scope>
    <source>
        <strain evidence="7 8">ET3-3</strain>
    </source>
</reference>
<dbReference type="InterPro" id="IPR014748">
    <property type="entry name" value="Enoyl-CoA_hydra_C"/>
</dbReference>
<evidence type="ECO:0000256" key="4">
    <source>
        <dbReference type="ARBA" id="ARBA00023709"/>
    </source>
</evidence>
<comment type="similarity">
    <text evidence="2 6">Belongs to the enoyl-CoA hydratase/isomerase family.</text>
</comment>
<evidence type="ECO:0000256" key="3">
    <source>
        <dbReference type="ARBA" id="ARBA00022832"/>
    </source>
</evidence>
<dbReference type="InterPro" id="IPR029045">
    <property type="entry name" value="ClpP/crotonase-like_dom_sf"/>
</dbReference>
<accession>A0A7K1V2P8</accession>
<keyword evidence="7" id="KW-0413">Isomerase</keyword>
<sequence>MGRVRRGCPDRIRRGGAIMTDISTPQHSSEHDEVLVERCGAVAVIILNRPHRLNALTHGQMVELRRFLLRLDNDQRVRAIVLTGQGRAFSSGADLSAGPSNAKSVLRDYYNPLIRDMVGMATPIIAAVNGVAAGAGVSLTLACDLRVAAESASFRMSFVNVGLVPDAGATWLLPRAVGSTRAAEMVLLGKSVDAVAAERFGLVNEVVPDDEVRSRAVELATTIASLSSSVRSIRRLLHLSFTSDLYDQLDAEATAQGIAQQGPDFAEAKRAFAEKRQPKFI</sequence>
<evidence type="ECO:0000256" key="1">
    <source>
        <dbReference type="ARBA" id="ARBA00002994"/>
    </source>
</evidence>
<name>A0A7K1V2P8_9NOCA</name>
<evidence type="ECO:0000313" key="7">
    <source>
        <dbReference type="EMBL" id="MVU80811.1"/>
    </source>
</evidence>
<dbReference type="AlphaFoldDB" id="A0A7K1V2P8"/>
<dbReference type="Pfam" id="PF00378">
    <property type="entry name" value="ECH_1"/>
    <property type="match status" value="1"/>
</dbReference>
<comment type="caution">
    <text evidence="7">The sequence shown here is derived from an EMBL/GenBank/DDBJ whole genome shotgun (WGS) entry which is preliminary data.</text>
</comment>
<keyword evidence="3" id="KW-0443">Lipid metabolism</keyword>
<dbReference type="PROSITE" id="PS00166">
    <property type="entry name" value="ENOYL_COA_HYDRATASE"/>
    <property type="match status" value="1"/>
</dbReference>
<dbReference type="CDD" id="cd06558">
    <property type="entry name" value="crotonase-like"/>
    <property type="match status" value="1"/>
</dbReference>
<dbReference type="GO" id="GO:0006631">
    <property type="term" value="P:fatty acid metabolic process"/>
    <property type="evidence" value="ECO:0007669"/>
    <property type="project" value="UniProtKB-KW"/>
</dbReference>
<dbReference type="GO" id="GO:0004300">
    <property type="term" value="F:enoyl-CoA hydratase activity"/>
    <property type="evidence" value="ECO:0007669"/>
    <property type="project" value="UniProtKB-EC"/>
</dbReference>
<dbReference type="PANTHER" id="PTHR43802:SF1">
    <property type="entry name" value="IP11341P-RELATED"/>
    <property type="match status" value="1"/>
</dbReference>
<organism evidence="7 8">
    <name type="scientific">Nocardia terrae</name>
    <dbReference type="NCBI Taxonomy" id="2675851"/>
    <lineage>
        <taxon>Bacteria</taxon>
        <taxon>Bacillati</taxon>
        <taxon>Actinomycetota</taxon>
        <taxon>Actinomycetes</taxon>
        <taxon>Mycobacteriales</taxon>
        <taxon>Nocardiaceae</taxon>
        <taxon>Nocardia</taxon>
    </lineage>
</organism>
<comment type="catalytic activity">
    <reaction evidence="5">
        <text>a 4-saturated-(3S)-3-hydroxyacyl-CoA = a (3E)-enoyl-CoA + H2O</text>
        <dbReference type="Rhea" id="RHEA:20724"/>
        <dbReference type="ChEBI" id="CHEBI:15377"/>
        <dbReference type="ChEBI" id="CHEBI:58521"/>
        <dbReference type="ChEBI" id="CHEBI:137480"/>
        <dbReference type="EC" id="4.2.1.17"/>
    </reaction>
</comment>
<evidence type="ECO:0000313" key="8">
    <source>
        <dbReference type="Proteomes" id="UP000466794"/>
    </source>
</evidence>
<comment type="catalytic activity">
    <reaction evidence="4">
        <text>a (3S)-3-hydroxyacyl-CoA = a (2E)-enoyl-CoA + H2O</text>
        <dbReference type="Rhea" id="RHEA:16105"/>
        <dbReference type="ChEBI" id="CHEBI:15377"/>
        <dbReference type="ChEBI" id="CHEBI:57318"/>
        <dbReference type="ChEBI" id="CHEBI:58856"/>
        <dbReference type="EC" id="4.2.1.17"/>
    </reaction>
</comment>
<keyword evidence="8" id="KW-1185">Reference proteome</keyword>
<dbReference type="InterPro" id="IPR001753">
    <property type="entry name" value="Enoyl-CoA_hydra/iso"/>
</dbReference>
<evidence type="ECO:0000256" key="2">
    <source>
        <dbReference type="ARBA" id="ARBA00005254"/>
    </source>
</evidence>
<dbReference type="Proteomes" id="UP000466794">
    <property type="component" value="Unassembled WGS sequence"/>
</dbReference>